<accession>A0A218WBV4</accession>
<proteinExistence type="predicted"/>
<dbReference type="PANTHER" id="PTHR37702:SF1">
    <property type="entry name" value="HYDROXYPROLINE-RICH GLYCOPROTEIN FAMILY PROTEIN"/>
    <property type="match status" value="1"/>
</dbReference>
<evidence type="ECO:0000256" key="3">
    <source>
        <dbReference type="SAM" id="SignalP"/>
    </source>
</evidence>
<feature type="transmembrane region" description="Helical" evidence="2">
    <location>
        <begin position="128"/>
        <end position="149"/>
    </location>
</feature>
<feature type="compositionally biased region" description="Pro residues" evidence="1">
    <location>
        <begin position="53"/>
        <end position="62"/>
    </location>
</feature>
<sequence length="151" mass="16262">MASQPLKNSLFSTLFLVSAAITFSSFWQMARSDEPCTYPCYPPPTGTGGTPSTPTPVVPTPPSQSGSYYPPPGYNNPTPPAGYFPYNPPTNGGGFYVPPPPDPILPYFPFYYKEAVHGSSALASTLQASTVVIVMFTSTLVFLVTCNFYPR</sequence>
<name>A0A218WBV4_PUNGR</name>
<evidence type="ECO:0000313" key="4">
    <source>
        <dbReference type="EMBL" id="OWM70357.1"/>
    </source>
</evidence>
<reference evidence="6" key="1">
    <citation type="journal article" date="2017" name="Plant J.">
        <title>The pomegranate (Punica granatum L.) genome and the genomics of punicalagin biosynthesis.</title>
        <authorList>
            <person name="Qin G."/>
            <person name="Xu C."/>
            <person name="Ming R."/>
            <person name="Tang H."/>
            <person name="Guyot R."/>
            <person name="Kramer E.M."/>
            <person name="Hu Y."/>
            <person name="Yi X."/>
            <person name="Qi Y."/>
            <person name="Xu X."/>
            <person name="Gao Z."/>
            <person name="Pan H."/>
            <person name="Jian J."/>
            <person name="Tian Y."/>
            <person name="Yue Z."/>
            <person name="Xu Y."/>
        </authorList>
    </citation>
    <scope>NUCLEOTIDE SEQUENCE [LARGE SCALE GENOMIC DNA]</scope>
    <source>
        <strain evidence="6">cv. Dabenzi</strain>
    </source>
</reference>
<evidence type="ECO:0000313" key="5">
    <source>
        <dbReference type="EMBL" id="PKI48399.1"/>
    </source>
</evidence>
<reference evidence="4" key="2">
    <citation type="submission" date="2017-06" db="EMBL/GenBank/DDBJ databases">
        <title>The pomegranate genome and the genomics of punicalagin biosynthesis.</title>
        <authorList>
            <person name="Xu C."/>
        </authorList>
    </citation>
    <scope>NUCLEOTIDE SEQUENCE [LARGE SCALE GENOMIC DNA]</scope>
    <source>
        <tissue evidence="4">Fresh leaf</tissue>
    </source>
</reference>
<comment type="caution">
    <text evidence="4">The sequence shown here is derived from an EMBL/GenBank/DDBJ whole genome shotgun (WGS) entry which is preliminary data.</text>
</comment>
<gene>
    <name evidence="4" type="ORF">CDL15_Pgr004494</name>
    <name evidence="5" type="ORF">CRG98_031209</name>
</gene>
<dbReference type="STRING" id="22663.A0A218WBV4"/>
<dbReference type="Proteomes" id="UP000233551">
    <property type="component" value="Unassembled WGS sequence"/>
</dbReference>
<dbReference type="PANTHER" id="PTHR37702">
    <property type="entry name" value="PROLINE-RICH FAMILY PROTEIN"/>
    <property type="match status" value="1"/>
</dbReference>
<feature type="chain" id="PRO_5014071654" description="Extensin-like" evidence="3">
    <location>
        <begin position="33"/>
        <end position="151"/>
    </location>
</feature>
<organism evidence="4 6">
    <name type="scientific">Punica granatum</name>
    <name type="common">Pomegranate</name>
    <dbReference type="NCBI Taxonomy" id="22663"/>
    <lineage>
        <taxon>Eukaryota</taxon>
        <taxon>Viridiplantae</taxon>
        <taxon>Streptophyta</taxon>
        <taxon>Embryophyta</taxon>
        <taxon>Tracheophyta</taxon>
        <taxon>Spermatophyta</taxon>
        <taxon>Magnoliopsida</taxon>
        <taxon>eudicotyledons</taxon>
        <taxon>Gunneridae</taxon>
        <taxon>Pentapetalae</taxon>
        <taxon>rosids</taxon>
        <taxon>malvids</taxon>
        <taxon>Myrtales</taxon>
        <taxon>Lythraceae</taxon>
        <taxon>Punica</taxon>
    </lineage>
</organism>
<keyword evidence="3" id="KW-0732">Signal</keyword>
<evidence type="ECO:0000256" key="2">
    <source>
        <dbReference type="SAM" id="Phobius"/>
    </source>
</evidence>
<evidence type="ECO:0000313" key="6">
    <source>
        <dbReference type="Proteomes" id="UP000197138"/>
    </source>
</evidence>
<dbReference type="EMBL" id="MTKT01004693">
    <property type="protein sequence ID" value="OWM70357.1"/>
    <property type="molecule type" value="Genomic_DNA"/>
</dbReference>
<dbReference type="Proteomes" id="UP000197138">
    <property type="component" value="Unassembled WGS sequence"/>
</dbReference>
<dbReference type="EMBL" id="PGOL01002398">
    <property type="protein sequence ID" value="PKI48399.1"/>
    <property type="molecule type" value="Genomic_DNA"/>
</dbReference>
<keyword evidence="7" id="KW-1185">Reference proteome</keyword>
<feature type="region of interest" description="Disordered" evidence="1">
    <location>
        <begin position="41"/>
        <end position="72"/>
    </location>
</feature>
<dbReference type="AlphaFoldDB" id="A0A218WBV4"/>
<reference evidence="5 7" key="3">
    <citation type="submission" date="2017-11" db="EMBL/GenBank/DDBJ databases">
        <title>De-novo sequencing of pomegranate (Punica granatum L.) genome.</title>
        <authorList>
            <person name="Akparov Z."/>
            <person name="Amiraslanov A."/>
            <person name="Hajiyeva S."/>
            <person name="Abbasov M."/>
            <person name="Kaur K."/>
            <person name="Hamwieh A."/>
            <person name="Solovyev V."/>
            <person name="Salamov A."/>
            <person name="Braich B."/>
            <person name="Kosarev P."/>
            <person name="Mahmoud A."/>
            <person name="Hajiyev E."/>
            <person name="Babayeva S."/>
            <person name="Izzatullayeva V."/>
            <person name="Mammadov A."/>
            <person name="Mammadov A."/>
            <person name="Sharifova S."/>
            <person name="Ojaghi J."/>
            <person name="Eynullazada K."/>
            <person name="Bayramov B."/>
            <person name="Abdulazimova A."/>
            <person name="Shahmuradov I."/>
        </authorList>
    </citation>
    <scope>NUCLEOTIDE SEQUENCE [LARGE SCALE GENOMIC DNA]</scope>
    <source>
        <strain evidence="5">AG2017</strain>
        <strain evidence="7">cv. AG2017</strain>
        <tissue evidence="5">Leaf</tissue>
    </source>
</reference>
<keyword evidence="2" id="KW-0472">Membrane</keyword>
<protein>
    <recommendedName>
        <fullName evidence="8">Extensin-like</fullName>
    </recommendedName>
</protein>
<evidence type="ECO:0000256" key="1">
    <source>
        <dbReference type="SAM" id="MobiDB-lite"/>
    </source>
</evidence>
<keyword evidence="2" id="KW-0812">Transmembrane</keyword>
<feature type="signal peptide" evidence="3">
    <location>
        <begin position="1"/>
        <end position="32"/>
    </location>
</feature>
<evidence type="ECO:0008006" key="8">
    <source>
        <dbReference type="Google" id="ProtNLM"/>
    </source>
</evidence>
<dbReference type="GeneID" id="116200496"/>
<evidence type="ECO:0000313" key="7">
    <source>
        <dbReference type="Proteomes" id="UP000233551"/>
    </source>
</evidence>
<keyword evidence="2" id="KW-1133">Transmembrane helix</keyword>